<name>A0A9Q3BL34_9BASI</name>
<organism evidence="3 4">
    <name type="scientific">Austropuccinia psidii MF-1</name>
    <dbReference type="NCBI Taxonomy" id="1389203"/>
    <lineage>
        <taxon>Eukaryota</taxon>
        <taxon>Fungi</taxon>
        <taxon>Dikarya</taxon>
        <taxon>Basidiomycota</taxon>
        <taxon>Pucciniomycotina</taxon>
        <taxon>Pucciniomycetes</taxon>
        <taxon>Pucciniales</taxon>
        <taxon>Sphaerophragmiaceae</taxon>
        <taxon>Austropuccinia</taxon>
    </lineage>
</organism>
<accession>A0A9Q3BL34</accession>
<dbReference type="InterPro" id="IPR012337">
    <property type="entry name" value="RNaseH-like_sf"/>
</dbReference>
<dbReference type="InterPro" id="IPR036397">
    <property type="entry name" value="RNaseH_sf"/>
</dbReference>
<feature type="domain" description="Integrase catalytic" evidence="2">
    <location>
        <begin position="1"/>
        <end position="81"/>
    </location>
</feature>
<dbReference type="AlphaFoldDB" id="A0A9Q3BL34"/>
<evidence type="ECO:0000259" key="2">
    <source>
        <dbReference type="PROSITE" id="PS50994"/>
    </source>
</evidence>
<keyword evidence="1" id="KW-0694">RNA-binding</keyword>
<dbReference type="InterPro" id="IPR050951">
    <property type="entry name" value="Retrovirus_Pol_polyprotein"/>
</dbReference>
<dbReference type="PANTHER" id="PTHR37984:SF15">
    <property type="entry name" value="INTEGRASE CATALYTIC DOMAIN-CONTAINING PROTEIN"/>
    <property type="match status" value="1"/>
</dbReference>
<dbReference type="InterPro" id="IPR056924">
    <property type="entry name" value="SH3_Tf2-1"/>
</dbReference>
<gene>
    <name evidence="3" type="ORF">O181_006592</name>
</gene>
<dbReference type="InterPro" id="IPR001584">
    <property type="entry name" value="Integrase_cat-core"/>
</dbReference>
<keyword evidence="4" id="KW-1185">Reference proteome</keyword>
<comment type="caution">
    <text evidence="3">The sequence shown here is derived from an EMBL/GenBank/DDBJ whole genome shotgun (WGS) entry which is preliminary data.</text>
</comment>
<protein>
    <recommendedName>
        <fullName evidence="2">Integrase catalytic domain-containing protein</fullName>
    </recommendedName>
</protein>
<reference evidence="3" key="1">
    <citation type="submission" date="2021-03" db="EMBL/GenBank/DDBJ databases">
        <title>Draft genome sequence of rust myrtle Austropuccinia psidii MF-1, a brazilian biotype.</title>
        <authorList>
            <person name="Quecine M.C."/>
            <person name="Pachon D.M.R."/>
            <person name="Bonatelli M.L."/>
            <person name="Correr F.H."/>
            <person name="Franceschini L.M."/>
            <person name="Leite T.F."/>
            <person name="Margarido G.R.A."/>
            <person name="Almeida C.A."/>
            <person name="Ferrarezi J.A."/>
            <person name="Labate C.A."/>
        </authorList>
    </citation>
    <scope>NUCLEOTIDE SEQUENCE</scope>
    <source>
        <strain evidence="3">MF-1</strain>
    </source>
</reference>
<dbReference type="EMBL" id="AVOT02001422">
    <property type="protein sequence ID" value="MBW0466877.1"/>
    <property type="molecule type" value="Genomic_DNA"/>
</dbReference>
<dbReference type="GO" id="GO:0005634">
    <property type="term" value="C:nucleus"/>
    <property type="evidence" value="ECO:0007669"/>
    <property type="project" value="UniProtKB-ARBA"/>
</dbReference>
<proteinExistence type="predicted"/>
<evidence type="ECO:0000313" key="3">
    <source>
        <dbReference type="EMBL" id="MBW0466877.1"/>
    </source>
</evidence>
<evidence type="ECO:0000313" key="4">
    <source>
        <dbReference type="Proteomes" id="UP000765509"/>
    </source>
</evidence>
<dbReference type="GO" id="GO:0015074">
    <property type="term" value="P:DNA integration"/>
    <property type="evidence" value="ECO:0007669"/>
    <property type="project" value="InterPro"/>
</dbReference>
<evidence type="ECO:0000256" key="1">
    <source>
        <dbReference type="ARBA" id="ARBA00022884"/>
    </source>
</evidence>
<dbReference type="OrthoDB" id="2505288at2759"/>
<dbReference type="GO" id="GO:0003723">
    <property type="term" value="F:RNA binding"/>
    <property type="evidence" value="ECO:0007669"/>
    <property type="project" value="UniProtKB-KW"/>
</dbReference>
<dbReference type="Proteomes" id="UP000765509">
    <property type="component" value="Unassembled WGS sequence"/>
</dbReference>
<dbReference type="SUPFAM" id="SSF53098">
    <property type="entry name" value="Ribonuclease H-like"/>
    <property type="match status" value="1"/>
</dbReference>
<dbReference type="PROSITE" id="PS50994">
    <property type="entry name" value="INTEGRASE"/>
    <property type="match status" value="1"/>
</dbReference>
<dbReference type="Pfam" id="PF24626">
    <property type="entry name" value="SH3_Tf2-1"/>
    <property type="match status" value="1"/>
</dbReference>
<sequence length="212" mass="24593">MAFLQALVKLNISRDLSTDYHPEADGKTEKVNQILEQYLLVYLNYHQDDWNTYFPLARFSYNNSDHSSTKQSPFFTVYGTDPQVDSVYITQDNPAGNLSSKLQSVQQDFKRELEVAINRFKRYPDKSRASIPVLNPGEMVWLSSKNIKSARTIKKLSERWLGPFSILKKVTTYAYHLKLLSQLKFIHPIFHIFLLEPVKTSTIPNWHQGPPL</sequence>
<dbReference type="PANTHER" id="PTHR37984">
    <property type="entry name" value="PROTEIN CBG26694"/>
    <property type="match status" value="1"/>
</dbReference>
<dbReference type="Gene3D" id="3.30.420.10">
    <property type="entry name" value="Ribonuclease H-like superfamily/Ribonuclease H"/>
    <property type="match status" value="1"/>
</dbReference>